<evidence type="ECO:0000313" key="2">
    <source>
        <dbReference type="Proteomes" id="UP001552594"/>
    </source>
</evidence>
<dbReference type="Proteomes" id="UP001552594">
    <property type="component" value="Unassembled WGS sequence"/>
</dbReference>
<evidence type="ECO:0000313" key="1">
    <source>
        <dbReference type="EMBL" id="MEV5508535.1"/>
    </source>
</evidence>
<organism evidence="1 2">
    <name type="scientific">Streptomyces orinoci</name>
    <name type="common">Streptoverticillium orinoci</name>
    <dbReference type="NCBI Taxonomy" id="67339"/>
    <lineage>
        <taxon>Bacteria</taxon>
        <taxon>Bacillati</taxon>
        <taxon>Actinomycetota</taxon>
        <taxon>Actinomycetes</taxon>
        <taxon>Kitasatosporales</taxon>
        <taxon>Streptomycetaceae</taxon>
        <taxon>Streptomyces</taxon>
    </lineage>
</organism>
<keyword evidence="2" id="KW-1185">Reference proteome</keyword>
<comment type="caution">
    <text evidence="1">The sequence shown here is derived from an EMBL/GenBank/DDBJ whole genome shotgun (WGS) entry which is preliminary data.</text>
</comment>
<protein>
    <recommendedName>
        <fullName evidence="3">Secreted protein</fullName>
    </recommendedName>
</protein>
<dbReference type="RefSeq" id="WP_153068547.1">
    <property type="nucleotide sequence ID" value="NZ_JBFAUK010000014.1"/>
</dbReference>
<evidence type="ECO:0008006" key="3">
    <source>
        <dbReference type="Google" id="ProtNLM"/>
    </source>
</evidence>
<name>A0ABV3K059_STRON</name>
<accession>A0ABV3K059</accession>
<proteinExistence type="predicted"/>
<gene>
    <name evidence="1" type="ORF">AB0L16_19020</name>
</gene>
<sequence>MTTARCGRPIEPGIPAKRGGTDIVVKKTVVGLAVATLALLGASPALAQIDAYSPSGKAWASTGYHDTAVWLKQNGDGKSHADYYRTDDDSPYHLWNKNGGVTNSSRGATIYRMRACDWVPDNDDNCGGWNTN</sequence>
<dbReference type="EMBL" id="JBFAUK010000014">
    <property type="protein sequence ID" value="MEV5508535.1"/>
    <property type="molecule type" value="Genomic_DNA"/>
</dbReference>
<reference evidence="1 2" key="1">
    <citation type="submission" date="2024-06" db="EMBL/GenBank/DDBJ databases">
        <title>The Natural Products Discovery Center: Release of the First 8490 Sequenced Strains for Exploring Actinobacteria Biosynthetic Diversity.</title>
        <authorList>
            <person name="Kalkreuter E."/>
            <person name="Kautsar S.A."/>
            <person name="Yang D."/>
            <person name="Bader C.D."/>
            <person name="Teijaro C.N."/>
            <person name="Fluegel L."/>
            <person name="Davis C.M."/>
            <person name="Simpson J.R."/>
            <person name="Lauterbach L."/>
            <person name="Steele A.D."/>
            <person name="Gui C."/>
            <person name="Meng S."/>
            <person name="Li G."/>
            <person name="Viehrig K."/>
            <person name="Ye F."/>
            <person name="Su P."/>
            <person name="Kiefer A.F."/>
            <person name="Nichols A."/>
            <person name="Cepeda A.J."/>
            <person name="Yan W."/>
            <person name="Fan B."/>
            <person name="Jiang Y."/>
            <person name="Adhikari A."/>
            <person name="Zheng C.-J."/>
            <person name="Schuster L."/>
            <person name="Cowan T.M."/>
            <person name="Smanski M.J."/>
            <person name="Chevrette M.G."/>
            <person name="De Carvalho L.P.S."/>
            <person name="Shen B."/>
        </authorList>
    </citation>
    <scope>NUCLEOTIDE SEQUENCE [LARGE SCALE GENOMIC DNA]</scope>
    <source>
        <strain evidence="1 2">NPDC052347</strain>
    </source>
</reference>